<evidence type="ECO:0000256" key="7">
    <source>
        <dbReference type="ARBA" id="ARBA00023224"/>
    </source>
</evidence>
<keyword evidence="2 8" id="KW-0812">Transmembrane</keyword>
<feature type="transmembrane region" description="Helical" evidence="8">
    <location>
        <begin position="264"/>
        <end position="285"/>
    </location>
</feature>
<dbReference type="GO" id="GO:0004930">
    <property type="term" value="F:G protein-coupled receptor activity"/>
    <property type="evidence" value="ECO:0007669"/>
    <property type="project" value="UniProtKB-KW"/>
</dbReference>
<evidence type="ECO:0000256" key="3">
    <source>
        <dbReference type="ARBA" id="ARBA00022989"/>
    </source>
</evidence>
<dbReference type="PRINTS" id="PR00237">
    <property type="entry name" value="GPCRRHODOPSN"/>
</dbReference>
<dbReference type="Proteomes" id="UP001186944">
    <property type="component" value="Unassembled WGS sequence"/>
</dbReference>
<proteinExistence type="predicted"/>
<sequence>MENVTASDIMNSTLAEDVVVNPPNFGFFTPEVMSRFFVVVYAGIYPIIFSFGIFGNILTLIVLSKENDKSSTQWFLVALTSSDLCFLLIYTYYALITDLKLFTNVDVKYLLSKQFLVLRYAQLPIRNSKFMTAIIVIERVFAVWNPLHVRSVWTPKRAIYISLACAVAIVALTSPTLTPYEVDAAFLNDSNLNTFALALREMRLHQSEFESFHVVTSVIFNILPVIIVVVCNSLIIIGIRRRSGSLKNAVHQQRVQMENKVTKTLLFISFLYFFLSVPYDILYLVMILDMEHSVVSLNSNTARFFIFNAYILVIINSSINFIIYVTTNDTYREKYR</sequence>
<feature type="transmembrane region" description="Helical" evidence="8">
    <location>
        <begin position="159"/>
        <end position="177"/>
    </location>
</feature>
<evidence type="ECO:0000256" key="8">
    <source>
        <dbReference type="SAM" id="Phobius"/>
    </source>
</evidence>
<feature type="transmembrane region" description="Helical" evidence="8">
    <location>
        <begin position="36"/>
        <end position="62"/>
    </location>
</feature>
<dbReference type="GO" id="GO:0016020">
    <property type="term" value="C:membrane"/>
    <property type="evidence" value="ECO:0007669"/>
    <property type="project" value="UniProtKB-SubCell"/>
</dbReference>
<keyword evidence="4" id="KW-0297">G-protein coupled receptor</keyword>
<keyword evidence="11" id="KW-1185">Reference proteome</keyword>
<evidence type="ECO:0000313" key="11">
    <source>
        <dbReference type="Proteomes" id="UP001186944"/>
    </source>
</evidence>
<comment type="caution">
    <text evidence="10">The sequence shown here is derived from an EMBL/GenBank/DDBJ whole genome shotgun (WGS) entry which is preliminary data.</text>
</comment>
<dbReference type="InterPro" id="IPR017452">
    <property type="entry name" value="GPCR_Rhodpsn_7TM"/>
</dbReference>
<dbReference type="SUPFAM" id="SSF81321">
    <property type="entry name" value="Family A G protein-coupled receptor-like"/>
    <property type="match status" value="1"/>
</dbReference>
<feature type="transmembrane region" description="Helical" evidence="8">
    <location>
        <begin position="74"/>
        <end position="95"/>
    </location>
</feature>
<feature type="domain" description="G-protein coupled receptors family 1 profile" evidence="9">
    <location>
        <begin position="55"/>
        <end position="324"/>
    </location>
</feature>
<dbReference type="PANTHER" id="PTHR24243">
    <property type="entry name" value="G-PROTEIN COUPLED RECEPTOR"/>
    <property type="match status" value="1"/>
</dbReference>
<evidence type="ECO:0000256" key="6">
    <source>
        <dbReference type="ARBA" id="ARBA00023170"/>
    </source>
</evidence>
<evidence type="ECO:0000256" key="1">
    <source>
        <dbReference type="ARBA" id="ARBA00004141"/>
    </source>
</evidence>
<dbReference type="Gene3D" id="1.20.1070.10">
    <property type="entry name" value="Rhodopsin 7-helix transmembrane proteins"/>
    <property type="match status" value="1"/>
</dbReference>
<dbReference type="PROSITE" id="PS50262">
    <property type="entry name" value="G_PROTEIN_RECEP_F1_2"/>
    <property type="match status" value="1"/>
</dbReference>
<name>A0AA89BU09_PINIB</name>
<protein>
    <recommendedName>
        <fullName evidence="9">G-protein coupled receptors family 1 profile domain-containing protein</fullName>
    </recommendedName>
</protein>
<keyword evidence="5 8" id="KW-0472">Membrane</keyword>
<dbReference type="EMBL" id="VSWD01000011">
    <property type="protein sequence ID" value="KAK3087315.1"/>
    <property type="molecule type" value="Genomic_DNA"/>
</dbReference>
<comment type="subcellular location">
    <subcellularLocation>
        <location evidence="1">Membrane</location>
        <topology evidence="1">Multi-pass membrane protein</topology>
    </subcellularLocation>
</comment>
<dbReference type="Pfam" id="PF00001">
    <property type="entry name" value="7tm_1"/>
    <property type="match status" value="1"/>
</dbReference>
<feature type="transmembrane region" description="Helical" evidence="8">
    <location>
        <begin position="305"/>
        <end position="326"/>
    </location>
</feature>
<keyword evidence="6" id="KW-0675">Receptor</keyword>
<dbReference type="PANTHER" id="PTHR24243:SF208">
    <property type="entry name" value="PYROKININ-1 RECEPTOR"/>
    <property type="match status" value="1"/>
</dbReference>
<reference evidence="10" key="1">
    <citation type="submission" date="2019-08" db="EMBL/GenBank/DDBJ databases">
        <title>The improved chromosome-level genome for the pearl oyster Pinctada fucata martensii using PacBio sequencing and Hi-C.</title>
        <authorList>
            <person name="Zheng Z."/>
        </authorList>
    </citation>
    <scope>NUCLEOTIDE SEQUENCE</scope>
    <source>
        <strain evidence="10">ZZ-2019</strain>
        <tissue evidence="10">Adductor muscle</tissue>
    </source>
</reference>
<evidence type="ECO:0000313" key="10">
    <source>
        <dbReference type="EMBL" id="KAK3087315.1"/>
    </source>
</evidence>
<evidence type="ECO:0000256" key="4">
    <source>
        <dbReference type="ARBA" id="ARBA00023040"/>
    </source>
</evidence>
<evidence type="ECO:0000256" key="2">
    <source>
        <dbReference type="ARBA" id="ARBA00022692"/>
    </source>
</evidence>
<dbReference type="AlphaFoldDB" id="A0AA89BU09"/>
<dbReference type="InterPro" id="IPR000276">
    <property type="entry name" value="GPCR_Rhodpsn"/>
</dbReference>
<keyword evidence="7" id="KW-0807">Transducer</keyword>
<accession>A0AA89BU09</accession>
<feature type="transmembrane region" description="Helical" evidence="8">
    <location>
        <begin position="212"/>
        <end position="237"/>
    </location>
</feature>
<gene>
    <name evidence="10" type="ORF">FSP39_004551</name>
</gene>
<evidence type="ECO:0000259" key="9">
    <source>
        <dbReference type="PROSITE" id="PS50262"/>
    </source>
</evidence>
<keyword evidence="3 8" id="KW-1133">Transmembrane helix</keyword>
<evidence type="ECO:0000256" key="5">
    <source>
        <dbReference type="ARBA" id="ARBA00023136"/>
    </source>
</evidence>
<organism evidence="10 11">
    <name type="scientific">Pinctada imbricata</name>
    <name type="common">Atlantic pearl-oyster</name>
    <name type="synonym">Pinctada martensii</name>
    <dbReference type="NCBI Taxonomy" id="66713"/>
    <lineage>
        <taxon>Eukaryota</taxon>
        <taxon>Metazoa</taxon>
        <taxon>Spiralia</taxon>
        <taxon>Lophotrochozoa</taxon>
        <taxon>Mollusca</taxon>
        <taxon>Bivalvia</taxon>
        <taxon>Autobranchia</taxon>
        <taxon>Pteriomorphia</taxon>
        <taxon>Pterioida</taxon>
        <taxon>Pterioidea</taxon>
        <taxon>Pteriidae</taxon>
        <taxon>Pinctada</taxon>
    </lineage>
</organism>